<dbReference type="Gene3D" id="3.20.20.140">
    <property type="entry name" value="Metal-dependent hydrolases"/>
    <property type="match status" value="2"/>
</dbReference>
<comment type="caution">
    <text evidence="2">The sequence shown here is derived from an EMBL/GenBank/DDBJ whole genome shotgun (WGS) entry which is preliminary data.</text>
</comment>
<keyword evidence="3" id="KW-1185">Reference proteome</keyword>
<name>A0ABR4NVL2_9SACH</name>
<dbReference type="EMBL" id="JBEVYD010000005">
    <property type="protein sequence ID" value="KAL3232713.1"/>
    <property type="molecule type" value="Genomic_DNA"/>
</dbReference>
<evidence type="ECO:0000313" key="3">
    <source>
        <dbReference type="Proteomes" id="UP001623330"/>
    </source>
</evidence>
<dbReference type="InterPro" id="IPR006329">
    <property type="entry name" value="AMPD"/>
</dbReference>
<dbReference type="PANTHER" id="PTHR11359:SF7">
    <property type="entry name" value="INACTIVE DEAMINASE YBR284W-RELATED"/>
    <property type="match status" value="1"/>
</dbReference>
<dbReference type="Proteomes" id="UP001623330">
    <property type="component" value="Unassembled WGS sequence"/>
</dbReference>
<reference evidence="2 3" key="1">
    <citation type="submission" date="2024-05" db="EMBL/GenBank/DDBJ databases">
        <title>Long read based assembly of the Candida bracarensis genome reveals expanded adhesin content.</title>
        <authorList>
            <person name="Marcet-Houben M."/>
            <person name="Ksiezopolska E."/>
            <person name="Gabaldon T."/>
        </authorList>
    </citation>
    <scope>NUCLEOTIDE SEQUENCE [LARGE SCALE GENOMIC DNA]</scope>
    <source>
        <strain evidence="2 3">CBM6</strain>
    </source>
</reference>
<dbReference type="InterPro" id="IPR032466">
    <property type="entry name" value="Metal_Hydrolase"/>
</dbReference>
<proteinExistence type="inferred from homology"/>
<accession>A0ABR4NVL2</accession>
<organism evidence="2 3">
    <name type="scientific">Nakaseomyces bracarensis</name>
    <dbReference type="NCBI Taxonomy" id="273131"/>
    <lineage>
        <taxon>Eukaryota</taxon>
        <taxon>Fungi</taxon>
        <taxon>Dikarya</taxon>
        <taxon>Ascomycota</taxon>
        <taxon>Saccharomycotina</taxon>
        <taxon>Saccharomycetes</taxon>
        <taxon>Saccharomycetales</taxon>
        <taxon>Saccharomycetaceae</taxon>
        <taxon>Nakaseomyces</taxon>
    </lineage>
</organism>
<evidence type="ECO:0008006" key="4">
    <source>
        <dbReference type="Google" id="ProtNLM"/>
    </source>
</evidence>
<evidence type="ECO:0000256" key="1">
    <source>
        <dbReference type="ARBA" id="ARBA00006676"/>
    </source>
</evidence>
<evidence type="ECO:0000313" key="2">
    <source>
        <dbReference type="EMBL" id="KAL3232713.1"/>
    </source>
</evidence>
<protein>
    <recommendedName>
        <fullName evidence="4">Inactive deaminase YJL070C</fullName>
    </recommendedName>
</protein>
<dbReference type="Pfam" id="PF19326">
    <property type="entry name" value="AMP_deaminase"/>
    <property type="match status" value="2"/>
</dbReference>
<gene>
    <name evidence="2" type="ORF">RNJ44_04629</name>
</gene>
<dbReference type="PANTHER" id="PTHR11359">
    <property type="entry name" value="AMP DEAMINASE"/>
    <property type="match status" value="1"/>
</dbReference>
<comment type="similarity">
    <text evidence="1">Belongs to the metallo-dependent hydrolases superfamily. Adenosine and AMP deaminases family.</text>
</comment>
<sequence>MAPIAVERRKSLIHNEYDNAISVDSPAKISSKLMDMKKKPAVKGASTLSIDDLDMVSLGTNFDKQMEVGSPMYWDPDGEASIRTKCGGDYQALTKDHISYHSTPVNGLYGSSSGDDAEHNPFNQIIASRTKYVVNSFQNSASNIKYHDKKAFIYPKPLPKFWKFENDKRLTLQDEEEKKNYYVSASNEFDDDEDLVNLPEKLPQSSNKPAKLLGGVHHTGELFDFELYKKALKKHQNKIDEDNASDPSHKFCDFNFFQAIPSYEEFREDFQFVVDLLQNKHFNDLAKKRISYLGDKFELYQHLRAKSEILENKKVPHRDFYNSRKVDGNLILSGCVSQRQLSEFIWQKLNTEPDRVVYIISDNTPIKLSEVFGIGCNVGEPAALGLKIIDDDFLEWYKSVYLLNYHLIPTQNVDHQLIGKELRFYLLAKIFLEFDNILDGEYFAEIFIKYAIHTWEKSKYQLAQVSVDFQFYDKGEVSWWTRFSNWIRRWNLISYNVRWNVQINRAYSKLFKLGKVQCFQDVLDMIFNPLLHHSNNSTNNPEFHYITSNICSIDLVVDESDDYLWKEFSDISQTPKEWVSQGDNPPVAYYMYFIYERLGHFNYVRNKRSEPCITLRCYCSNLENRSSQFSDKYITDQTESLICNLLLCNGGLLNAEYIWSAPALLSYLFYLLQIPVVTAPLSSVTMLSIQLERQGRKYRSELTGISGLCAGEITTRDITVSDDHSYGSNPFMKMFKIGMKTALSSNSVLFNSSYTQEPMIEEFSVAASIYLLNAADLSELARNSVIACGYEGWYKAHWGGVSVKPDKYFKENVGGVDVWYDTAEDTSIKHNVPILRRMYRRDTLDQEWDFLEELFN</sequence>
<dbReference type="SUPFAM" id="SSF51556">
    <property type="entry name" value="Metallo-dependent hydrolases"/>
    <property type="match status" value="1"/>
</dbReference>